<dbReference type="GO" id="GO:1990923">
    <property type="term" value="C:PET complex"/>
    <property type="evidence" value="ECO:0007669"/>
    <property type="project" value="TreeGrafter"/>
</dbReference>
<feature type="domain" description="3'-5' exonuclease" evidence="2">
    <location>
        <begin position="173"/>
        <end position="281"/>
    </location>
</feature>
<dbReference type="InterPro" id="IPR002562">
    <property type="entry name" value="3'-5'_exonuclease_dom"/>
</dbReference>
<dbReference type="Gene3D" id="3.30.420.10">
    <property type="entry name" value="Ribonuclease H-like superfamily/Ribonuclease H"/>
    <property type="match status" value="1"/>
</dbReference>
<gene>
    <name evidence="3" type="primary">Exd1</name>
    <name evidence="3" type="ORF">TNCV_665981</name>
</gene>
<evidence type="ECO:0000256" key="1">
    <source>
        <dbReference type="SAM" id="MobiDB-lite"/>
    </source>
</evidence>
<name>A0A8X6SKP8_TRICX</name>
<dbReference type="GO" id="GO:0008408">
    <property type="term" value="F:3'-5' exonuclease activity"/>
    <property type="evidence" value="ECO:0007669"/>
    <property type="project" value="InterPro"/>
</dbReference>
<dbReference type="AlphaFoldDB" id="A0A8X6SKP8"/>
<evidence type="ECO:0000313" key="3">
    <source>
        <dbReference type="EMBL" id="GFY13035.1"/>
    </source>
</evidence>
<protein>
    <submittedName>
        <fullName evidence="3">PiRNA biogenesis protein EXD1</fullName>
    </submittedName>
</protein>
<keyword evidence="4" id="KW-1185">Reference proteome</keyword>
<comment type="caution">
    <text evidence="3">The sequence shown here is derived from an EMBL/GenBank/DDBJ whole genome shotgun (WGS) entry which is preliminary data.</text>
</comment>
<dbReference type="SUPFAM" id="SSF53098">
    <property type="entry name" value="Ribonuclease H-like"/>
    <property type="match status" value="1"/>
</dbReference>
<dbReference type="EMBL" id="BMAU01021319">
    <property type="protein sequence ID" value="GFY13035.1"/>
    <property type="molecule type" value="Genomic_DNA"/>
</dbReference>
<reference evidence="3" key="1">
    <citation type="submission" date="2020-08" db="EMBL/GenBank/DDBJ databases">
        <title>Multicomponent nature underlies the extraordinary mechanical properties of spider dragline silk.</title>
        <authorList>
            <person name="Kono N."/>
            <person name="Nakamura H."/>
            <person name="Mori M."/>
            <person name="Yoshida Y."/>
            <person name="Ohtoshi R."/>
            <person name="Malay A.D."/>
            <person name="Moran D.A.P."/>
            <person name="Tomita M."/>
            <person name="Numata K."/>
            <person name="Arakawa K."/>
        </authorList>
    </citation>
    <scope>NUCLEOTIDE SEQUENCE</scope>
</reference>
<dbReference type="InterPro" id="IPR012337">
    <property type="entry name" value="RNaseH-like_sf"/>
</dbReference>
<dbReference type="PANTHER" id="PTHR46628:SF1">
    <property type="entry name" value="PIRNA BIOGENESIS PROTEIN EXD1"/>
    <property type="match status" value="1"/>
</dbReference>
<dbReference type="Pfam" id="PF01612">
    <property type="entry name" value="DNA_pol_A_exo1"/>
    <property type="match status" value="1"/>
</dbReference>
<dbReference type="GO" id="GO:0003676">
    <property type="term" value="F:nucleic acid binding"/>
    <property type="evidence" value="ECO:0007669"/>
    <property type="project" value="InterPro"/>
</dbReference>
<evidence type="ECO:0000259" key="2">
    <source>
        <dbReference type="Pfam" id="PF01612"/>
    </source>
</evidence>
<dbReference type="InterPro" id="IPR052144">
    <property type="entry name" value="piRNA_biogenesis_EXD1"/>
</dbReference>
<dbReference type="Proteomes" id="UP000887159">
    <property type="component" value="Unassembled WGS sequence"/>
</dbReference>
<dbReference type="PANTHER" id="PTHR46628">
    <property type="entry name" value="PIRNA BIOGENESIS PROTEIN EXD1"/>
    <property type="match status" value="1"/>
</dbReference>
<dbReference type="GO" id="GO:0034587">
    <property type="term" value="P:piRNA processing"/>
    <property type="evidence" value="ECO:0007669"/>
    <property type="project" value="TreeGrafter"/>
</dbReference>
<proteinExistence type="predicted"/>
<accession>A0A8X6SKP8</accession>
<dbReference type="InterPro" id="IPR036397">
    <property type="entry name" value="RNaseH_sf"/>
</dbReference>
<feature type="region of interest" description="Disordered" evidence="1">
    <location>
        <begin position="510"/>
        <end position="529"/>
    </location>
</feature>
<feature type="compositionally biased region" description="Polar residues" evidence="1">
    <location>
        <begin position="516"/>
        <end position="529"/>
    </location>
</feature>
<sequence length="661" mass="75451">MLSVTDCLDLRNCTIRFTCAGSEYEGLLLKVIPKAVSIAVANTVLLPCQTKFGTLYFEIKEIRDLEVIKRPDPPQEKDETKEEKLNSTDQSYMELMYEKYGKTTRNSAVRTFMDDMFDLDGDSDIENEDIPDFGLEDGEYSVKLPHKISNCLPLDSIIIDSIDNDFHLAVKHIGNQDSIGVSLEGLKISRSGSLIWLCISTSYCTFLFDILTLGETAFHSGLKLILESSKIQKVFHNCRLASDCLYRLYNVRLVNVFDTQAADSIVMMQQNEGSKVIQRVNTLNACLSYYLDVPDEYLYESLCFDENDRSVNYYGRRPLQHIFQDIMIKNVMYLRMLKDKIKNAALLPLQRVTNTYLDVVRNSSDKELQIYPPVTTKLPPETMLEGVKIVRYNRHKAIQPVVVSGPPYRKLANPIEDYENYYLKKNLEKQYSESKSDKNINQISVDSSNSCKDKEMKLSSLSADSIHNSVGKISDTFQKTEKARSLETILKRRNAYINVQKTLSSIEPKQKEMFKESSTSKNNHQYSSEECQVKPVSNSIEVNHYVDVKNTDSVQETEAMLKEHLARTSKLKMFSNETKCGKVDDSLSKNTQVIKLPLFHSKITSSGDQEFLEVTLHPDKHGSSVDCSRLWESIRQQIRNEDNSNENKSKLKFIPAGMAVC</sequence>
<evidence type="ECO:0000313" key="4">
    <source>
        <dbReference type="Proteomes" id="UP000887159"/>
    </source>
</evidence>
<organism evidence="3 4">
    <name type="scientific">Trichonephila clavipes</name>
    <name type="common">Golden silk orbweaver</name>
    <name type="synonym">Nephila clavipes</name>
    <dbReference type="NCBI Taxonomy" id="2585209"/>
    <lineage>
        <taxon>Eukaryota</taxon>
        <taxon>Metazoa</taxon>
        <taxon>Ecdysozoa</taxon>
        <taxon>Arthropoda</taxon>
        <taxon>Chelicerata</taxon>
        <taxon>Arachnida</taxon>
        <taxon>Araneae</taxon>
        <taxon>Araneomorphae</taxon>
        <taxon>Entelegynae</taxon>
        <taxon>Araneoidea</taxon>
        <taxon>Nephilidae</taxon>
        <taxon>Trichonephila</taxon>
    </lineage>
</organism>